<protein>
    <submittedName>
        <fullName evidence="3">IS110 family transposase</fullName>
    </submittedName>
</protein>
<evidence type="ECO:0000313" key="4">
    <source>
        <dbReference type="Proteomes" id="UP000469325"/>
    </source>
</evidence>
<dbReference type="PANTHER" id="PTHR33055:SF3">
    <property type="entry name" value="PUTATIVE TRANSPOSASE FOR IS117-RELATED"/>
    <property type="match status" value="1"/>
</dbReference>
<gene>
    <name evidence="3" type="ORF">FYJ68_04585</name>
</gene>
<keyword evidence="4" id="KW-1185">Reference proteome</keyword>
<dbReference type="Proteomes" id="UP000469325">
    <property type="component" value="Unassembled WGS sequence"/>
</dbReference>
<proteinExistence type="predicted"/>
<evidence type="ECO:0000313" key="3">
    <source>
        <dbReference type="EMBL" id="MST72385.1"/>
    </source>
</evidence>
<dbReference type="GO" id="GO:0006313">
    <property type="term" value="P:DNA transposition"/>
    <property type="evidence" value="ECO:0007669"/>
    <property type="project" value="InterPro"/>
</dbReference>
<dbReference type="InterPro" id="IPR002525">
    <property type="entry name" value="Transp_IS110-like_N"/>
</dbReference>
<reference evidence="3 4" key="1">
    <citation type="submission" date="2019-08" db="EMBL/GenBank/DDBJ databases">
        <title>In-depth cultivation of the pig gut microbiome towards novel bacterial diversity and tailored functional studies.</title>
        <authorList>
            <person name="Wylensek D."/>
            <person name="Hitch T.C.A."/>
            <person name="Clavel T."/>
        </authorList>
    </citation>
    <scope>NUCLEOTIDE SEQUENCE [LARGE SCALE GENOMIC DNA]</scope>
    <source>
        <strain evidence="3 4">CA-Schmier-601-WT-1</strain>
    </source>
</reference>
<dbReference type="Pfam" id="PF02371">
    <property type="entry name" value="Transposase_20"/>
    <property type="match status" value="1"/>
</dbReference>
<dbReference type="GO" id="GO:0004803">
    <property type="term" value="F:transposase activity"/>
    <property type="evidence" value="ECO:0007669"/>
    <property type="project" value="InterPro"/>
</dbReference>
<feature type="domain" description="Transposase IS116/IS110/IS902 C-terminal" evidence="2">
    <location>
        <begin position="176"/>
        <end position="255"/>
    </location>
</feature>
<dbReference type="NCBIfam" id="NF033542">
    <property type="entry name" value="transpos_IS110"/>
    <property type="match status" value="1"/>
</dbReference>
<evidence type="ECO:0000259" key="1">
    <source>
        <dbReference type="Pfam" id="PF01548"/>
    </source>
</evidence>
<evidence type="ECO:0000259" key="2">
    <source>
        <dbReference type="Pfam" id="PF02371"/>
    </source>
</evidence>
<name>A0A6N7XQN1_9ACTN</name>
<dbReference type="GO" id="GO:0003677">
    <property type="term" value="F:DNA binding"/>
    <property type="evidence" value="ECO:0007669"/>
    <property type="project" value="InterPro"/>
</dbReference>
<dbReference type="AlphaFoldDB" id="A0A6N7XQN1"/>
<sequence>MSIAVHNASKLFPGDAKTDERDAEVIARTALGMPSCLRPVPEEDELEGARRLEAQRADLPEDRTHQVNRLRALMLESCPAFEAAMRPEEAWCLAALERLGGPWNIRDAGRRRYRGAAKGAPAGRAEALWDSVGGSTRPTEAVVVPIIARRIREDTEEVERLAGLIGDVVRGDETYRCLLTVPGVGPRTAAQLVLDVAIEDFADHDHLASYCGLAPRNRQSGTSISSVAATPQGNRQLKNLLIFSCSCLSRSSGYFRDCFDRCRGRGMPYKAALKAVARKRLKVIFAVMRDRVPYDPGLLRA</sequence>
<dbReference type="EMBL" id="VUNC01000002">
    <property type="protein sequence ID" value="MST72385.1"/>
    <property type="molecule type" value="Genomic_DNA"/>
</dbReference>
<comment type="caution">
    <text evidence="3">The sequence shown here is derived from an EMBL/GenBank/DDBJ whole genome shotgun (WGS) entry which is preliminary data.</text>
</comment>
<feature type="domain" description="Transposase IS110-like N-terminal" evidence="1">
    <location>
        <begin position="4"/>
        <end position="79"/>
    </location>
</feature>
<dbReference type="PANTHER" id="PTHR33055">
    <property type="entry name" value="TRANSPOSASE FOR INSERTION SEQUENCE ELEMENT IS1111A"/>
    <property type="match status" value="1"/>
</dbReference>
<dbReference type="Pfam" id="PF01548">
    <property type="entry name" value="DEDD_Tnp_IS110"/>
    <property type="match status" value="1"/>
</dbReference>
<dbReference type="InterPro" id="IPR047650">
    <property type="entry name" value="Transpos_IS110"/>
</dbReference>
<organism evidence="3 4">
    <name type="scientific">Olsenella porci</name>
    <dbReference type="NCBI Taxonomy" id="2652279"/>
    <lineage>
        <taxon>Bacteria</taxon>
        <taxon>Bacillati</taxon>
        <taxon>Actinomycetota</taxon>
        <taxon>Coriobacteriia</taxon>
        <taxon>Coriobacteriales</taxon>
        <taxon>Atopobiaceae</taxon>
        <taxon>Olsenella</taxon>
    </lineage>
</organism>
<dbReference type="InterPro" id="IPR003346">
    <property type="entry name" value="Transposase_20"/>
</dbReference>
<accession>A0A6N7XQN1</accession>